<dbReference type="InterPro" id="IPR027417">
    <property type="entry name" value="P-loop_NTPase"/>
</dbReference>
<name>A0A429GGV5_9CREN</name>
<reference evidence="4 5" key="1">
    <citation type="submission" date="2018-10" db="EMBL/GenBank/DDBJ databases">
        <title>Co-occurring genomic capacity for anaerobic methane metabolism and dissimilatory sulfite reduction discovered in the Korarchaeota.</title>
        <authorList>
            <person name="Mckay L.J."/>
            <person name="Dlakic M."/>
            <person name="Fields M.W."/>
            <person name="Delmont T.O."/>
            <person name="Eren A.M."/>
            <person name="Jay Z.J."/>
            <person name="Klingelsmith K.B."/>
            <person name="Rusch D.B."/>
            <person name="Inskeep W.P."/>
        </authorList>
    </citation>
    <scope>NUCLEOTIDE SEQUENCE [LARGE SCALE GENOMIC DNA]</scope>
    <source>
        <strain evidence="4 5">MDKW</strain>
    </source>
</reference>
<dbReference type="AlphaFoldDB" id="A0A429GGV5"/>
<evidence type="ECO:0000256" key="1">
    <source>
        <dbReference type="ARBA" id="ARBA00022741"/>
    </source>
</evidence>
<feature type="domain" description="KaiC" evidence="3">
    <location>
        <begin position="13"/>
        <end position="246"/>
    </location>
</feature>
<organism evidence="4 5">
    <name type="scientific">Candidatus Methanodesulfokora washburnensis</name>
    <dbReference type="NCBI Taxonomy" id="2478471"/>
    <lineage>
        <taxon>Archaea</taxon>
        <taxon>Thermoproteota</taxon>
        <taxon>Candidatus Korarchaeia</taxon>
        <taxon>Candidatus Korarchaeia incertae sedis</taxon>
        <taxon>Candidatus Methanodesulfokora</taxon>
    </lineage>
</organism>
<proteinExistence type="predicted"/>
<comment type="caution">
    <text evidence="4">The sequence shown here is derived from an EMBL/GenBank/DDBJ whole genome shotgun (WGS) entry which is preliminary data.</text>
</comment>
<dbReference type="InterPro" id="IPR014774">
    <property type="entry name" value="KaiC-like_dom"/>
</dbReference>
<dbReference type="EMBL" id="RCOS01000129">
    <property type="protein sequence ID" value="RSN73123.1"/>
    <property type="molecule type" value="Genomic_DNA"/>
</dbReference>
<accession>A0A429GGV5</accession>
<dbReference type="InterPro" id="IPR010624">
    <property type="entry name" value="KaiC_dom"/>
</dbReference>
<dbReference type="SUPFAM" id="SSF52540">
    <property type="entry name" value="P-loop containing nucleoside triphosphate hydrolases"/>
    <property type="match status" value="1"/>
</dbReference>
<keyword evidence="5" id="KW-1185">Reference proteome</keyword>
<keyword evidence="1" id="KW-0547">Nucleotide-binding</keyword>
<dbReference type="PANTHER" id="PTHR43637">
    <property type="entry name" value="UPF0273 PROTEIN TM_0370"/>
    <property type="match status" value="1"/>
</dbReference>
<dbReference type="PANTHER" id="PTHR43637:SF2">
    <property type="entry name" value="PROTEIN GVPD 1"/>
    <property type="match status" value="1"/>
</dbReference>
<evidence type="ECO:0000256" key="2">
    <source>
        <dbReference type="ARBA" id="ARBA00022840"/>
    </source>
</evidence>
<keyword evidence="2" id="KW-0067">ATP-binding</keyword>
<sequence length="246" mass="28184">MFLSLCSGGDRMERVPLGIEKLDKLIEGGILRGFSVALLGVPGTYKSLFSRIFASEGLMRGEPVIYVTYDRSPEMVREALRGIIAARGGSPDLVEKLHLVDCWSWRIRRAAEEEGVSNPVDFQNVYRRLKEISSSEKNGRLVLDSLTGVISVSHGETQREISEVFKVLKAMLKQNGYTQLYILYSNVYKKMIGPLLYCMDGIFRFRRKLEDNRYRYYISVDRLFLTEHPSELIEFVPSKNDIKLLI</sequence>
<evidence type="ECO:0000313" key="4">
    <source>
        <dbReference type="EMBL" id="RSN73123.1"/>
    </source>
</evidence>
<dbReference type="Gene3D" id="3.40.50.300">
    <property type="entry name" value="P-loop containing nucleotide triphosphate hydrolases"/>
    <property type="match status" value="1"/>
</dbReference>
<evidence type="ECO:0000259" key="3">
    <source>
        <dbReference type="PROSITE" id="PS51146"/>
    </source>
</evidence>
<protein>
    <recommendedName>
        <fullName evidence="3">KaiC domain-containing protein</fullName>
    </recommendedName>
</protein>
<dbReference type="Pfam" id="PF06745">
    <property type="entry name" value="ATPase"/>
    <property type="match status" value="1"/>
</dbReference>
<evidence type="ECO:0000313" key="5">
    <source>
        <dbReference type="Proteomes" id="UP000277582"/>
    </source>
</evidence>
<dbReference type="PROSITE" id="PS51146">
    <property type="entry name" value="KAIC"/>
    <property type="match status" value="1"/>
</dbReference>
<dbReference type="Proteomes" id="UP000277582">
    <property type="component" value="Unassembled WGS sequence"/>
</dbReference>
<gene>
    <name evidence="4" type="ORF">D6D85_11560</name>
</gene>
<dbReference type="GO" id="GO:0005524">
    <property type="term" value="F:ATP binding"/>
    <property type="evidence" value="ECO:0007669"/>
    <property type="project" value="UniProtKB-KW"/>
</dbReference>